<dbReference type="OrthoDB" id="10255118at2759"/>
<organism evidence="1 2">
    <name type="scientific">Teladorsagia circumcincta</name>
    <name type="common">Brown stomach worm</name>
    <name type="synonym">Ostertagia circumcincta</name>
    <dbReference type="NCBI Taxonomy" id="45464"/>
    <lineage>
        <taxon>Eukaryota</taxon>
        <taxon>Metazoa</taxon>
        <taxon>Ecdysozoa</taxon>
        <taxon>Nematoda</taxon>
        <taxon>Chromadorea</taxon>
        <taxon>Rhabditida</taxon>
        <taxon>Rhabditina</taxon>
        <taxon>Rhabditomorpha</taxon>
        <taxon>Strongyloidea</taxon>
        <taxon>Trichostrongylidae</taxon>
        <taxon>Teladorsagia</taxon>
    </lineage>
</organism>
<dbReference type="Proteomes" id="UP000230423">
    <property type="component" value="Unassembled WGS sequence"/>
</dbReference>
<gene>
    <name evidence="1" type="ORF">TELCIR_24128</name>
</gene>
<accession>A0A2G9T9F2</accession>
<name>A0A2G9T9F2_TELCI</name>
<dbReference type="AlphaFoldDB" id="A0A2G9T9F2"/>
<feature type="non-terminal residue" evidence="1">
    <location>
        <position position="1"/>
    </location>
</feature>
<sequence>CREIQPQIRLCEFSCADASAKPVDGMMNELMEIRAQDVVAVAGVMMMLYEKQLSDTRDALERISDLIRRKASDNVDSSVIVFV</sequence>
<dbReference type="EMBL" id="KZ395889">
    <property type="protein sequence ID" value="PIO54508.1"/>
    <property type="molecule type" value="Genomic_DNA"/>
</dbReference>
<protein>
    <submittedName>
        <fullName evidence="1">Uncharacterized protein</fullName>
    </submittedName>
</protein>
<reference evidence="1 2" key="1">
    <citation type="submission" date="2015-09" db="EMBL/GenBank/DDBJ databases">
        <title>Draft genome of the parasitic nematode Teladorsagia circumcincta isolate WARC Sus (inbred).</title>
        <authorList>
            <person name="Mitreva M."/>
        </authorList>
    </citation>
    <scope>NUCLEOTIDE SEQUENCE [LARGE SCALE GENOMIC DNA]</scope>
    <source>
        <strain evidence="1 2">S</strain>
    </source>
</reference>
<evidence type="ECO:0000313" key="1">
    <source>
        <dbReference type="EMBL" id="PIO54508.1"/>
    </source>
</evidence>
<keyword evidence="2" id="KW-1185">Reference proteome</keyword>
<proteinExistence type="predicted"/>
<evidence type="ECO:0000313" key="2">
    <source>
        <dbReference type="Proteomes" id="UP000230423"/>
    </source>
</evidence>